<keyword evidence="3" id="KW-1185">Reference proteome</keyword>
<organism evidence="2 3">
    <name type="scientific">Nephila pilipes</name>
    <name type="common">Giant wood spider</name>
    <name type="synonym">Nephila maculata</name>
    <dbReference type="NCBI Taxonomy" id="299642"/>
    <lineage>
        <taxon>Eukaryota</taxon>
        <taxon>Metazoa</taxon>
        <taxon>Ecdysozoa</taxon>
        <taxon>Arthropoda</taxon>
        <taxon>Chelicerata</taxon>
        <taxon>Arachnida</taxon>
        <taxon>Araneae</taxon>
        <taxon>Araneomorphae</taxon>
        <taxon>Entelegynae</taxon>
        <taxon>Araneoidea</taxon>
        <taxon>Nephilidae</taxon>
        <taxon>Nephila</taxon>
    </lineage>
</organism>
<feature type="region of interest" description="Disordered" evidence="1">
    <location>
        <begin position="56"/>
        <end position="91"/>
    </location>
</feature>
<protein>
    <submittedName>
        <fullName evidence="2">Uncharacterized protein</fullName>
    </submittedName>
</protein>
<evidence type="ECO:0000313" key="3">
    <source>
        <dbReference type="Proteomes" id="UP000887013"/>
    </source>
</evidence>
<dbReference type="Proteomes" id="UP000887013">
    <property type="component" value="Unassembled WGS sequence"/>
</dbReference>
<comment type="caution">
    <text evidence="2">The sequence shown here is derived from an EMBL/GenBank/DDBJ whole genome shotgun (WGS) entry which is preliminary data.</text>
</comment>
<accession>A0A8X6NIG3</accession>
<dbReference type="EMBL" id="BMAW01104465">
    <property type="protein sequence ID" value="GFT14603.1"/>
    <property type="molecule type" value="Genomic_DNA"/>
</dbReference>
<sequence>MTHFPQVHPKHPDEEEDGDDEKRESLPLEGGCARAQGDRTDDRIRIDSLFHSSAVAFRHPPPAPTEVRGKSSLHSPPVEGALQGCENGKDDGLRMLANEETRTAGFSFI</sequence>
<evidence type="ECO:0000313" key="2">
    <source>
        <dbReference type="EMBL" id="GFT14603.1"/>
    </source>
</evidence>
<reference evidence="2" key="1">
    <citation type="submission" date="2020-08" db="EMBL/GenBank/DDBJ databases">
        <title>Multicomponent nature underlies the extraordinary mechanical properties of spider dragline silk.</title>
        <authorList>
            <person name="Kono N."/>
            <person name="Nakamura H."/>
            <person name="Mori M."/>
            <person name="Yoshida Y."/>
            <person name="Ohtoshi R."/>
            <person name="Malay A.D."/>
            <person name="Moran D.A.P."/>
            <person name="Tomita M."/>
            <person name="Numata K."/>
            <person name="Arakawa K."/>
        </authorList>
    </citation>
    <scope>NUCLEOTIDE SEQUENCE</scope>
</reference>
<dbReference type="AlphaFoldDB" id="A0A8X6NIG3"/>
<evidence type="ECO:0000256" key="1">
    <source>
        <dbReference type="SAM" id="MobiDB-lite"/>
    </source>
</evidence>
<gene>
    <name evidence="2" type="ORF">NPIL_676441</name>
</gene>
<feature type="region of interest" description="Disordered" evidence="1">
    <location>
        <begin position="1"/>
        <end position="43"/>
    </location>
</feature>
<name>A0A8X6NIG3_NEPPI</name>
<proteinExistence type="predicted"/>